<accession>A0AAE0FXB8</accession>
<feature type="region of interest" description="Disordered" evidence="1">
    <location>
        <begin position="271"/>
        <end position="301"/>
    </location>
</feature>
<name>A0AAE0FXB8_9CHLO</name>
<evidence type="ECO:0000313" key="2">
    <source>
        <dbReference type="EMBL" id="KAK3267478.1"/>
    </source>
</evidence>
<reference evidence="2 3" key="1">
    <citation type="journal article" date="2015" name="Genome Biol. Evol.">
        <title>Comparative Genomics of a Bacterivorous Green Alga Reveals Evolutionary Causalities and Consequences of Phago-Mixotrophic Mode of Nutrition.</title>
        <authorList>
            <person name="Burns J.A."/>
            <person name="Paasch A."/>
            <person name="Narechania A."/>
            <person name="Kim E."/>
        </authorList>
    </citation>
    <scope>NUCLEOTIDE SEQUENCE [LARGE SCALE GENOMIC DNA]</scope>
    <source>
        <strain evidence="2 3">PLY_AMNH</strain>
    </source>
</reference>
<feature type="compositionally biased region" description="Pro residues" evidence="1">
    <location>
        <begin position="274"/>
        <end position="296"/>
    </location>
</feature>
<dbReference type="EMBL" id="LGRX02012387">
    <property type="protein sequence ID" value="KAK3267478.1"/>
    <property type="molecule type" value="Genomic_DNA"/>
</dbReference>
<dbReference type="Proteomes" id="UP001190700">
    <property type="component" value="Unassembled WGS sequence"/>
</dbReference>
<protein>
    <submittedName>
        <fullName evidence="2">Uncharacterized protein</fullName>
    </submittedName>
</protein>
<evidence type="ECO:0000313" key="3">
    <source>
        <dbReference type="Proteomes" id="UP001190700"/>
    </source>
</evidence>
<organism evidence="2 3">
    <name type="scientific">Cymbomonas tetramitiformis</name>
    <dbReference type="NCBI Taxonomy" id="36881"/>
    <lineage>
        <taxon>Eukaryota</taxon>
        <taxon>Viridiplantae</taxon>
        <taxon>Chlorophyta</taxon>
        <taxon>Pyramimonadophyceae</taxon>
        <taxon>Pyramimonadales</taxon>
        <taxon>Pyramimonadaceae</taxon>
        <taxon>Cymbomonas</taxon>
    </lineage>
</organism>
<sequence>MLPEICWYKADRHLSGSKSRELKEVSLRRGDWYIRVVRDNLGMLRGRVIDISNMNQHEQIVTLPSWEPCTSNRPAPPSGGPQASSRRLLLPSLEPGVELSVWSQTQLGSITPLVTTLISPSAVSSAAHAASTAAAASSWARHPHLLPIQSETKLTALPHIQGYTLNACQRICEDVELCNGLVYDPVPSACSFTTCALAEMFPRHSSNNEFHYLTNGNCDEPHSLPRRENISSSVFQEHRSAESSPLVGFLPSQDMTPEPSLDQEQISVFRASHHPPPQPTSLPHMPPRQSLPPSAPLPSSSFSTWQMQTALDIDKGPGRRRLLGCSMSTSSYTETVSQLTAGTAIWTDRYQYTLNAPPTDLSSAWTLRHNVDEMRAKSLPFTLTFSFTCAGLIKVYIGMYSEAEDGNIRDDLVEDGWTLTSQVITTNSAINIEPIYSKVILLSTGSFSLPPCTEALQHMIFFKEGRED</sequence>
<proteinExistence type="predicted"/>
<dbReference type="AlphaFoldDB" id="A0AAE0FXB8"/>
<feature type="region of interest" description="Disordered" evidence="1">
    <location>
        <begin position="66"/>
        <end position="85"/>
    </location>
</feature>
<evidence type="ECO:0000256" key="1">
    <source>
        <dbReference type="SAM" id="MobiDB-lite"/>
    </source>
</evidence>
<gene>
    <name evidence="2" type="ORF">CYMTET_23966</name>
</gene>
<comment type="caution">
    <text evidence="2">The sequence shown here is derived from an EMBL/GenBank/DDBJ whole genome shotgun (WGS) entry which is preliminary data.</text>
</comment>
<keyword evidence="3" id="KW-1185">Reference proteome</keyword>